<comment type="caution">
    <text evidence="3">The sequence shown here is derived from an EMBL/GenBank/DDBJ whole genome shotgun (WGS) entry which is preliminary data.</text>
</comment>
<evidence type="ECO:0000259" key="2">
    <source>
        <dbReference type="Pfam" id="PF01557"/>
    </source>
</evidence>
<reference evidence="3 4" key="1">
    <citation type="journal article" date="2021" name="Int. J. Syst. Evol. Microbiol.">
        <title>Clostridium zeae sp. nov., isolated from corn silage.</title>
        <authorList>
            <person name="Kobayashi H."/>
            <person name="Tanizawa Y."/>
            <person name="Yagura M."/>
            <person name="Sakamoto M."/>
            <person name="Ohkuma M."/>
            <person name="Tohno M."/>
        </authorList>
    </citation>
    <scope>NUCLEOTIDE SEQUENCE [LARGE SCALE GENOMIC DNA]</scope>
    <source>
        <strain evidence="3 4">CSC2</strain>
    </source>
</reference>
<keyword evidence="4" id="KW-1185">Reference proteome</keyword>
<name>A0ABQ1E671_9CLOT</name>
<dbReference type="Proteomes" id="UP000663802">
    <property type="component" value="Unassembled WGS sequence"/>
</dbReference>
<dbReference type="SUPFAM" id="SSF56529">
    <property type="entry name" value="FAH"/>
    <property type="match status" value="1"/>
</dbReference>
<dbReference type="Pfam" id="PF01557">
    <property type="entry name" value="FAA_hydrolase"/>
    <property type="match status" value="1"/>
</dbReference>
<dbReference type="InterPro" id="IPR036663">
    <property type="entry name" value="Fumarylacetoacetase_C_sf"/>
</dbReference>
<dbReference type="EMBL" id="BMBA01000001">
    <property type="protein sequence ID" value="GFZ30236.1"/>
    <property type="molecule type" value="Genomic_DNA"/>
</dbReference>
<dbReference type="InterPro" id="IPR011234">
    <property type="entry name" value="Fumarylacetoacetase-like_C"/>
</dbReference>
<keyword evidence="1" id="KW-0175">Coiled coil</keyword>
<evidence type="ECO:0000256" key="1">
    <source>
        <dbReference type="SAM" id="Coils"/>
    </source>
</evidence>
<accession>A0ABQ1E671</accession>
<feature type="coiled-coil region" evidence="1">
    <location>
        <begin position="56"/>
        <end position="83"/>
    </location>
</feature>
<gene>
    <name evidence="3" type="ORF">CSC2_07620</name>
</gene>
<dbReference type="Gene3D" id="3.90.850.10">
    <property type="entry name" value="Fumarylacetoacetase-like, C-terminal domain"/>
    <property type="match status" value="1"/>
</dbReference>
<sequence length="337" mass="38372">MRLKKIKISNCEKYTLCVWKDNIWIAFQAVLDAVPDDGTKERKELKDKSDDLIEFLKNYDTLYVKLEELMNLAQKNKAELTMEGEDVMPFRPLLYRDFMLCEKHIINSSREYTKQMTPKLMPLINVYEWVTNKPFPAFVPKRPWYDNPVYYKGNVLSFVGNGETITYPKYATLKDYELELGMIITKDVINATEEEGLNAIGAFCVFNDFSARNVQVDEMKKTGFGPCKAKDFASSISSVVVTANEILPVIDSLEARVYINNKEVAQGKLDQFYHSLGKAVSYASKGEQVHAGEFMATGTIPNCCGMENNVFLECGDTIRLEIDKVGELTNSISWNLL</sequence>
<organism evidence="3 4">
    <name type="scientific">Clostridium zeae</name>
    <dbReference type="NCBI Taxonomy" id="2759022"/>
    <lineage>
        <taxon>Bacteria</taxon>
        <taxon>Bacillati</taxon>
        <taxon>Bacillota</taxon>
        <taxon>Clostridia</taxon>
        <taxon>Eubacteriales</taxon>
        <taxon>Clostridiaceae</taxon>
        <taxon>Clostridium</taxon>
    </lineage>
</organism>
<feature type="domain" description="Fumarylacetoacetase-like C-terminal" evidence="2">
    <location>
        <begin position="142"/>
        <end position="332"/>
    </location>
</feature>
<protein>
    <recommendedName>
        <fullName evidence="2">Fumarylacetoacetase-like C-terminal domain-containing protein</fullName>
    </recommendedName>
</protein>
<proteinExistence type="predicted"/>
<evidence type="ECO:0000313" key="4">
    <source>
        <dbReference type="Proteomes" id="UP000663802"/>
    </source>
</evidence>
<dbReference type="PANTHER" id="PTHR43211:SF1">
    <property type="entry name" value="BLL6422 PROTEIN"/>
    <property type="match status" value="1"/>
</dbReference>
<dbReference type="PANTHER" id="PTHR43211">
    <property type="entry name" value="FUMARYLACETOACETATE HYDROLASE"/>
    <property type="match status" value="1"/>
</dbReference>
<evidence type="ECO:0000313" key="3">
    <source>
        <dbReference type="EMBL" id="GFZ30236.1"/>
    </source>
</evidence>